<organism evidence="2 3">
    <name type="scientific">Caldanaerobius fijiensis DSM 17918</name>
    <dbReference type="NCBI Taxonomy" id="1121256"/>
    <lineage>
        <taxon>Bacteria</taxon>
        <taxon>Bacillati</taxon>
        <taxon>Bacillota</taxon>
        <taxon>Clostridia</taxon>
        <taxon>Thermoanaerobacterales</taxon>
        <taxon>Thermoanaerobacteraceae</taxon>
        <taxon>Caldanaerobius</taxon>
    </lineage>
</organism>
<dbReference type="InterPro" id="IPR000257">
    <property type="entry name" value="Uroporphyrinogen_deCOase"/>
</dbReference>
<dbReference type="OrthoDB" id="9813603at2"/>
<dbReference type="InterPro" id="IPR052024">
    <property type="entry name" value="Methanogen_methyltrans"/>
</dbReference>
<dbReference type="Pfam" id="PF01208">
    <property type="entry name" value="URO-D"/>
    <property type="match status" value="1"/>
</dbReference>
<dbReference type="PANTHER" id="PTHR47099">
    <property type="entry name" value="METHYLCOBAMIDE:COM METHYLTRANSFERASE MTBA"/>
    <property type="match status" value="1"/>
</dbReference>
<reference evidence="2 3" key="1">
    <citation type="submission" date="2016-11" db="EMBL/GenBank/DDBJ databases">
        <authorList>
            <person name="Jaros S."/>
            <person name="Januszkiewicz K."/>
            <person name="Wedrychowicz H."/>
        </authorList>
    </citation>
    <scope>NUCLEOTIDE SEQUENCE [LARGE SCALE GENOMIC DNA]</scope>
    <source>
        <strain evidence="2 3">DSM 17918</strain>
    </source>
</reference>
<proteinExistence type="predicted"/>
<dbReference type="Proteomes" id="UP000184088">
    <property type="component" value="Unassembled WGS sequence"/>
</dbReference>
<dbReference type="PANTHER" id="PTHR47099:SF1">
    <property type="entry name" value="METHYLCOBAMIDE:COM METHYLTRANSFERASE MTBA"/>
    <property type="match status" value="1"/>
</dbReference>
<protein>
    <submittedName>
        <fullName evidence="2">Uroporphyrinogen decarboxylase</fullName>
    </submittedName>
</protein>
<dbReference type="STRING" id="1121256.SAMN02746089_00733"/>
<dbReference type="AlphaFoldDB" id="A0A1M4W204"/>
<name>A0A1M4W204_9THEO</name>
<dbReference type="Gene3D" id="3.20.20.210">
    <property type="match status" value="1"/>
</dbReference>
<dbReference type="GO" id="GO:0004853">
    <property type="term" value="F:uroporphyrinogen decarboxylase activity"/>
    <property type="evidence" value="ECO:0007669"/>
    <property type="project" value="InterPro"/>
</dbReference>
<sequence length="346" mass="39280">MNSLERVSLTLQHKEPDRVPVYPLMNGISRRLVNADYERWTRDAEVCAEAYIKVTEMLDLDIICTLTDLSVEAADFGQKIVYYKDKAAEPDIYNRLIKSLDDYRKIEPINPRKTPRMSEHIKLCNLLTKAKGKEVPIVAFVFGPLGIVSMLRGQADLFIDIMDDPEPIKHALEAITQTLIDYADALIETGVHAIMLDTLFASQSIMSKKMWLDLEGPYVERLAKHIHDKGCMVMVHNCGNGIYFDAQIQTMHPEAISFLHIPDDCNSYEEVKLKYGDKTTLIGCVPPPWLISATPKEVEEECKREIDIFKKNGGFILATGCEYPPNADFENARIMVKTAKEYGKYV</sequence>
<dbReference type="RefSeq" id="WP_073341855.1">
    <property type="nucleotide sequence ID" value="NZ_FQVH01000005.1"/>
</dbReference>
<dbReference type="InterPro" id="IPR038071">
    <property type="entry name" value="UROD/MetE-like_sf"/>
</dbReference>
<evidence type="ECO:0000259" key="1">
    <source>
        <dbReference type="Pfam" id="PF01208"/>
    </source>
</evidence>
<keyword evidence="3" id="KW-1185">Reference proteome</keyword>
<dbReference type="CDD" id="cd03465">
    <property type="entry name" value="URO-D_like"/>
    <property type="match status" value="1"/>
</dbReference>
<dbReference type="SUPFAM" id="SSF51726">
    <property type="entry name" value="UROD/MetE-like"/>
    <property type="match status" value="1"/>
</dbReference>
<feature type="domain" description="Uroporphyrinogen decarboxylase (URO-D)" evidence="1">
    <location>
        <begin position="5"/>
        <end position="342"/>
    </location>
</feature>
<evidence type="ECO:0000313" key="3">
    <source>
        <dbReference type="Proteomes" id="UP000184088"/>
    </source>
</evidence>
<evidence type="ECO:0000313" key="2">
    <source>
        <dbReference type="EMBL" id="SHE75291.1"/>
    </source>
</evidence>
<dbReference type="EMBL" id="FQVH01000005">
    <property type="protein sequence ID" value="SHE75291.1"/>
    <property type="molecule type" value="Genomic_DNA"/>
</dbReference>
<dbReference type="GO" id="GO:0006779">
    <property type="term" value="P:porphyrin-containing compound biosynthetic process"/>
    <property type="evidence" value="ECO:0007669"/>
    <property type="project" value="InterPro"/>
</dbReference>
<gene>
    <name evidence="2" type="ORF">SAMN02746089_00733</name>
</gene>
<accession>A0A1M4W204</accession>